<organism evidence="1 2">
    <name type="scientific">Puccinia striiformis</name>
    <dbReference type="NCBI Taxonomy" id="27350"/>
    <lineage>
        <taxon>Eukaryota</taxon>
        <taxon>Fungi</taxon>
        <taxon>Dikarya</taxon>
        <taxon>Basidiomycota</taxon>
        <taxon>Pucciniomycotina</taxon>
        <taxon>Pucciniomycetes</taxon>
        <taxon>Pucciniales</taxon>
        <taxon>Pucciniaceae</taxon>
        <taxon>Puccinia</taxon>
    </lineage>
</organism>
<dbReference type="PANTHER" id="PTHR46177:SF1">
    <property type="entry name" value="INTEGRASE CATALYTIC DOMAIN-CONTAINING PROTEIN"/>
    <property type="match status" value="1"/>
</dbReference>
<evidence type="ECO:0000313" key="1">
    <source>
        <dbReference type="EMBL" id="POW16910.1"/>
    </source>
</evidence>
<dbReference type="AlphaFoldDB" id="A0A2S4W572"/>
<name>A0A2S4W572_9BASI</name>
<proteinExistence type="predicted"/>
<keyword evidence="2" id="KW-1185">Reference proteome</keyword>
<accession>A0A2S4W572</accession>
<dbReference type="EMBL" id="PKSL01000005">
    <property type="protein sequence ID" value="POW16910.1"/>
    <property type="molecule type" value="Genomic_DNA"/>
</dbReference>
<comment type="caution">
    <text evidence="1">The sequence shown here is derived from an EMBL/GenBank/DDBJ whole genome shotgun (WGS) entry which is preliminary data.</text>
</comment>
<gene>
    <name evidence="1" type="ORF">PSTT_00988</name>
</gene>
<dbReference type="Proteomes" id="UP000239156">
    <property type="component" value="Unassembled WGS sequence"/>
</dbReference>
<evidence type="ECO:0000313" key="2">
    <source>
        <dbReference type="Proteomes" id="UP000239156"/>
    </source>
</evidence>
<sequence>MDLIPRGYLLANNACTPLGVHFLELVAASGGLPLRLIAHRQAETVHMILYQIQLSQRYSLITLKDALTRMQTNPPSTNQKIELMWQAMRRELTLPAKESISKRIEDGKYMPDHKIQRQVDTSNQHQRFDPLPWSSELAYSFPQSFGCTDQKINVPNVDIERMLESNYPTGLNSMSTHTPDWFHQVANEIIQERGIELDHISLHSIWSLFDKILPLIHDKLSPRTNTHTPDA</sequence>
<protein>
    <submittedName>
        <fullName evidence="1">Uncharacterized protein</fullName>
    </submittedName>
</protein>
<dbReference type="PANTHER" id="PTHR46177">
    <property type="entry name" value="INTEGRASE CATALYTIC DOMAIN-CONTAINING PROTEIN"/>
    <property type="match status" value="1"/>
</dbReference>
<dbReference type="VEuPathDB" id="FungiDB:PSHT_06943"/>
<reference evidence="1" key="1">
    <citation type="submission" date="2017-12" db="EMBL/GenBank/DDBJ databases">
        <title>Gene loss provides genomic basis for host adaptation in cereal stripe rust fungi.</title>
        <authorList>
            <person name="Xia C."/>
        </authorList>
    </citation>
    <scope>NUCLEOTIDE SEQUENCE [LARGE SCALE GENOMIC DNA]</scope>
    <source>
        <strain evidence="1">93-210</strain>
    </source>
</reference>
<dbReference type="VEuPathDB" id="FungiDB:PSTT_00988"/>